<feature type="domain" description="ParB-like N-terminal" evidence="5">
    <location>
        <begin position="35"/>
        <end position="127"/>
    </location>
</feature>
<dbReference type="CDD" id="cd16393">
    <property type="entry name" value="SPO0J_N"/>
    <property type="match status" value="1"/>
</dbReference>
<dbReference type="AlphaFoldDB" id="A0A9D1MT58"/>
<dbReference type="Gene3D" id="3.90.1530.30">
    <property type="match status" value="1"/>
</dbReference>
<dbReference type="GO" id="GO:0007059">
    <property type="term" value="P:chromosome segregation"/>
    <property type="evidence" value="ECO:0007669"/>
    <property type="project" value="UniProtKB-KW"/>
</dbReference>
<dbReference type="GO" id="GO:0003677">
    <property type="term" value="F:DNA binding"/>
    <property type="evidence" value="ECO:0007669"/>
    <property type="project" value="UniProtKB-KW"/>
</dbReference>
<gene>
    <name evidence="6" type="ORF">IAC63_03875</name>
</gene>
<name>A0A9D1MT58_9PROT</name>
<reference evidence="6" key="2">
    <citation type="journal article" date="2021" name="PeerJ">
        <title>Extensive microbial diversity within the chicken gut microbiome revealed by metagenomics and culture.</title>
        <authorList>
            <person name="Gilroy R."/>
            <person name="Ravi A."/>
            <person name="Getino M."/>
            <person name="Pursley I."/>
            <person name="Horton D.L."/>
            <person name="Alikhan N.F."/>
            <person name="Baker D."/>
            <person name="Gharbi K."/>
            <person name="Hall N."/>
            <person name="Watson M."/>
            <person name="Adriaenssens E.M."/>
            <person name="Foster-Nyarko E."/>
            <person name="Jarju S."/>
            <person name="Secka A."/>
            <person name="Antonio M."/>
            <person name="Oren A."/>
            <person name="Chaudhuri R.R."/>
            <person name="La Ragione R."/>
            <person name="Hildebrand F."/>
            <person name="Pallen M.J."/>
        </authorList>
    </citation>
    <scope>NUCLEOTIDE SEQUENCE</scope>
    <source>
        <strain evidence="6">CHK136-897</strain>
    </source>
</reference>
<dbReference type="InterPro" id="IPR036086">
    <property type="entry name" value="ParB/Sulfiredoxin_sf"/>
</dbReference>
<comment type="function">
    <text evidence="4">Involved in chromosome partition. Localize to both poles of the predivisional cell following completion of DNA replication. Binds to the DNA origin of replication.</text>
</comment>
<evidence type="ECO:0000256" key="1">
    <source>
        <dbReference type="ARBA" id="ARBA00006295"/>
    </source>
</evidence>
<dbReference type="GO" id="GO:0005694">
    <property type="term" value="C:chromosome"/>
    <property type="evidence" value="ECO:0007669"/>
    <property type="project" value="TreeGrafter"/>
</dbReference>
<dbReference type="FunFam" id="3.90.1530.30:FF:000001">
    <property type="entry name" value="Chromosome partitioning protein ParB"/>
    <property type="match status" value="1"/>
</dbReference>
<dbReference type="InterPro" id="IPR041468">
    <property type="entry name" value="HTH_ParB/Spo0J"/>
</dbReference>
<evidence type="ECO:0000256" key="3">
    <source>
        <dbReference type="ARBA" id="ARBA00023125"/>
    </source>
</evidence>
<dbReference type="SUPFAM" id="SSF109709">
    <property type="entry name" value="KorB DNA-binding domain-like"/>
    <property type="match status" value="1"/>
</dbReference>
<reference evidence="6" key="1">
    <citation type="submission" date="2020-10" db="EMBL/GenBank/DDBJ databases">
        <authorList>
            <person name="Gilroy R."/>
        </authorList>
    </citation>
    <scope>NUCLEOTIDE SEQUENCE</scope>
    <source>
        <strain evidence="6">CHK136-897</strain>
    </source>
</reference>
<sequence length="291" mass="32088">MSKFGLGRGLADLNKEMGTIPDISILTGTERVVVKQIPLAQIGANPDQPRKTFTEAELADLAASIKEKGVLQPILLRAVSGKPYMYEIVAGERRFRASKLAGLNEIPALVKQITPENAMEIALIENVQRENLNPIEEGNAYKNIMEKCGYELSDISRLIGKSESYIRNIMRLDILPTDVKQLVESGELSASHARAIAVAENPAELAHKIIDNKMSVAETEKMVRGSTRRATSRAYSSKTIDEETVREIEEKIKSALGVKAKLQERKGGAGQIVLSFATRMQMQELVDKLTK</sequence>
<dbReference type="InterPro" id="IPR004437">
    <property type="entry name" value="ParB/RepB/Spo0J"/>
</dbReference>
<proteinExistence type="inferred from homology"/>
<comment type="similarity">
    <text evidence="1">Belongs to the ParB family.</text>
</comment>
<dbReference type="Proteomes" id="UP000824142">
    <property type="component" value="Unassembled WGS sequence"/>
</dbReference>
<dbReference type="PANTHER" id="PTHR33375:SF1">
    <property type="entry name" value="CHROMOSOME-PARTITIONING PROTEIN PARB-RELATED"/>
    <property type="match status" value="1"/>
</dbReference>
<evidence type="ECO:0000313" key="6">
    <source>
        <dbReference type="EMBL" id="HIU65746.1"/>
    </source>
</evidence>
<accession>A0A9D1MT58</accession>
<dbReference type="EMBL" id="DVNO01000034">
    <property type="protein sequence ID" value="HIU65746.1"/>
    <property type="molecule type" value="Genomic_DNA"/>
</dbReference>
<dbReference type="Pfam" id="PF17762">
    <property type="entry name" value="HTH_ParB"/>
    <property type="match status" value="1"/>
</dbReference>
<evidence type="ECO:0000259" key="5">
    <source>
        <dbReference type="SMART" id="SM00470"/>
    </source>
</evidence>
<dbReference type="SUPFAM" id="SSF110849">
    <property type="entry name" value="ParB/Sulfiredoxin"/>
    <property type="match status" value="1"/>
</dbReference>
<dbReference type="Gene3D" id="1.10.10.2830">
    <property type="match status" value="1"/>
</dbReference>
<dbReference type="FunFam" id="1.10.10.2830:FF:000001">
    <property type="entry name" value="Chromosome partitioning protein ParB"/>
    <property type="match status" value="1"/>
</dbReference>
<keyword evidence="2" id="KW-0159">Chromosome partition</keyword>
<evidence type="ECO:0000313" key="7">
    <source>
        <dbReference type="Proteomes" id="UP000824142"/>
    </source>
</evidence>
<keyword evidence="3" id="KW-0238">DNA-binding</keyword>
<dbReference type="PANTHER" id="PTHR33375">
    <property type="entry name" value="CHROMOSOME-PARTITIONING PROTEIN PARB-RELATED"/>
    <property type="match status" value="1"/>
</dbReference>
<evidence type="ECO:0000256" key="4">
    <source>
        <dbReference type="ARBA" id="ARBA00025472"/>
    </source>
</evidence>
<dbReference type="SMART" id="SM00470">
    <property type="entry name" value="ParB"/>
    <property type="match status" value="1"/>
</dbReference>
<evidence type="ECO:0000256" key="2">
    <source>
        <dbReference type="ARBA" id="ARBA00022829"/>
    </source>
</evidence>
<dbReference type="InterPro" id="IPR003115">
    <property type="entry name" value="ParB_N"/>
</dbReference>
<dbReference type="InterPro" id="IPR050336">
    <property type="entry name" value="Chromosome_partition/occlusion"/>
</dbReference>
<protein>
    <submittedName>
        <fullName evidence="6">ParB/RepB/Spo0J family partition protein</fullName>
    </submittedName>
</protein>
<dbReference type="Pfam" id="PF02195">
    <property type="entry name" value="ParB_N"/>
    <property type="match status" value="1"/>
</dbReference>
<dbReference type="NCBIfam" id="TIGR00180">
    <property type="entry name" value="parB_part"/>
    <property type="match status" value="1"/>
</dbReference>
<organism evidence="6 7">
    <name type="scientific">Candidatus Enterousia avicola</name>
    <dbReference type="NCBI Taxonomy" id="2840787"/>
    <lineage>
        <taxon>Bacteria</taxon>
        <taxon>Pseudomonadati</taxon>
        <taxon>Pseudomonadota</taxon>
        <taxon>Alphaproteobacteria</taxon>
        <taxon>Candidatus Enterousia</taxon>
    </lineage>
</organism>
<comment type="caution">
    <text evidence="6">The sequence shown here is derived from an EMBL/GenBank/DDBJ whole genome shotgun (WGS) entry which is preliminary data.</text>
</comment>